<dbReference type="Proteomes" id="UP001369958">
    <property type="component" value="Chromosome"/>
</dbReference>
<sequence length="377" mass="41397">MSDVVFVRTEIAQPLPPPGRTSGIWAWMKENLFSSPGNTILTIVGILVVAMIVPPIYGYMIGDAVFSDPEGVRGDACRGEGIGACWIFIQSRFSFFIYGFYPDDQIWRVNLMFVMAIVLLIPLLVPRMPFVRTAAVLFFVVFPVIAYFLMAGGILGLRPVPSGQWGGLTLTLIISLIGIICSLPIGILLALGRQSRLPVIKGFCIAFIEVWRAVPLITVLFMAAVMFPLFMPRGVNPDTLLRAIIGIILFESAYMAEVVRGGLQAMPRGQYEASSALGLNKVKTMGLIILPQALKHVIPGIVNTFIALFKDTSLVSIIGIFELLNTVRAAGSDAVWASSSQAITGYIFAGMVFWIFCFGMSRYSIYMENRLHTGHKR</sequence>
<dbReference type="NCBIfam" id="TIGR01726">
    <property type="entry name" value="HEQRo_perm_3TM"/>
    <property type="match status" value="1"/>
</dbReference>
<organism evidence="10 11">
    <name type="scientific">Pelagibacterium nitratireducens</name>
    <dbReference type="NCBI Taxonomy" id="1046114"/>
    <lineage>
        <taxon>Bacteria</taxon>
        <taxon>Pseudomonadati</taxon>
        <taxon>Pseudomonadota</taxon>
        <taxon>Alphaproteobacteria</taxon>
        <taxon>Hyphomicrobiales</taxon>
        <taxon>Devosiaceae</taxon>
        <taxon>Pelagibacterium</taxon>
    </lineage>
</organism>
<dbReference type="PROSITE" id="PS50928">
    <property type="entry name" value="ABC_TM1"/>
    <property type="match status" value="1"/>
</dbReference>
<feature type="transmembrane region" description="Helical" evidence="8">
    <location>
        <begin position="239"/>
        <end position="259"/>
    </location>
</feature>
<dbReference type="EMBL" id="CP146275">
    <property type="protein sequence ID" value="WWT31537.1"/>
    <property type="molecule type" value="Genomic_DNA"/>
</dbReference>
<dbReference type="InterPro" id="IPR010065">
    <property type="entry name" value="AA_ABC_transptr_permease_3TM"/>
</dbReference>
<keyword evidence="11" id="KW-1185">Reference proteome</keyword>
<dbReference type="CDD" id="cd06261">
    <property type="entry name" value="TM_PBP2"/>
    <property type="match status" value="1"/>
</dbReference>
<dbReference type="RefSeq" id="WP_338607004.1">
    <property type="nucleotide sequence ID" value="NZ_CP146275.1"/>
</dbReference>
<dbReference type="PANTHER" id="PTHR30614">
    <property type="entry name" value="MEMBRANE COMPONENT OF AMINO ACID ABC TRANSPORTER"/>
    <property type="match status" value="1"/>
</dbReference>
<reference evidence="10 11" key="1">
    <citation type="submission" date="2024-02" db="EMBL/GenBank/DDBJ databases">
        <title>Complete genome sequence of Pelagibacterium nitratireducens ZH15.</title>
        <authorList>
            <person name="Zhao L.H."/>
        </authorList>
    </citation>
    <scope>NUCLEOTIDE SEQUENCE [LARGE SCALE GENOMIC DNA]</scope>
    <source>
        <strain evidence="10 11">ZH15</strain>
    </source>
</reference>
<feature type="transmembrane region" description="Helical" evidence="8">
    <location>
        <begin position="40"/>
        <end position="60"/>
    </location>
</feature>
<feature type="transmembrane region" description="Helical" evidence="8">
    <location>
        <begin position="81"/>
        <end position="101"/>
    </location>
</feature>
<accession>A0ABZ2I308</accession>
<name>A0ABZ2I308_9HYPH</name>
<evidence type="ECO:0000256" key="8">
    <source>
        <dbReference type="RuleBase" id="RU363032"/>
    </source>
</evidence>
<keyword evidence="3 8" id="KW-0813">Transport</keyword>
<gene>
    <name evidence="10" type="ORF">V6617_10910</name>
</gene>
<feature type="transmembrane region" description="Helical" evidence="8">
    <location>
        <begin position="203"/>
        <end position="227"/>
    </location>
</feature>
<dbReference type="Pfam" id="PF00528">
    <property type="entry name" value="BPD_transp_1"/>
    <property type="match status" value="1"/>
</dbReference>
<evidence type="ECO:0000256" key="7">
    <source>
        <dbReference type="ARBA" id="ARBA00023136"/>
    </source>
</evidence>
<protein>
    <submittedName>
        <fullName evidence="10">Amino acid ABC transporter permease</fullName>
    </submittedName>
</protein>
<feature type="transmembrane region" description="Helical" evidence="8">
    <location>
        <begin position="297"/>
        <end position="321"/>
    </location>
</feature>
<dbReference type="InterPro" id="IPR043429">
    <property type="entry name" value="ArtM/GltK/GlnP/TcyL/YhdX-like"/>
</dbReference>
<feature type="transmembrane region" description="Helical" evidence="8">
    <location>
        <begin position="137"/>
        <end position="157"/>
    </location>
</feature>
<evidence type="ECO:0000256" key="6">
    <source>
        <dbReference type="ARBA" id="ARBA00022989"/>
    </source>
</evidence>
<feature type="transmembrane region" description="Helical" evidence="8">
    <location>
        <begin position="341"/>
        <end position="360"/>
    </location>
</feature>
<dbReference type="InterPro" id="IPR035906">
    <property type="entry name" value="MetI-like_sf"/>
</dbReference>
<comment type="subcellular location">
    <subcellularLocation>
        <location evidence="1">Cell inner membrane</location>
        <topology evidence="1">Multi-pass membrane protein</topology>
    </subcellularLocation>
    <subcellularLocation>
        <location evidence="8">Cell membrane</location>
        <topology evidence="8">Multi-pass membrane protein</topology>
    </subcellularLocation>
</comment>
<proteinExistence type="inferred from homology"/>
<feature type="transmembrane region" description="Helical" evidence="8">
    <location>
        <begin position="169"/>
        <end position="191"/>
    </location>
</feature>
<evidence type="ECO:0000313" key="11">
    <source>
        <dbReference type="Proteomes" id="UP001369958"/>
    </source>
</evidence>
<evidence type="ECO:0000256" key="1">
    <source>
        <dbReference type="ARBA" id="ARBA00004429"/>
    </source>
</evidence>
<dbReference type="Gene3D" id="1.10.3720.10">
    <property type="entry name" value="MetI-like"/>
    <property type="match status" value="1"/>
</dbReference>
<comment type="similarity">
    <text evidence="2">Belongs to the binding-protein-dependent transport system permease family. HisMQ subfamily.</text>
</comment>
<dbReference type="SUPFAM" id="SSF161098">
    <property type="entry name" value="MetI-like"/>
    <property type="match status" value="1"/>
</dbReference>
<keyword evidence="4" id="KW-1003">Cell membrane</keyword>
<evidence type="ECO:0000256" key="5">
    <source>
        <dbReference type="ARBA" id="ARBA00022692"/>
    </source>
</evidence>
<keyword evidence="7 8" id="KW-0472">Membrane</keyword>
<dbReference type="PANTHER" id="PTHR30614:SF41">
    <property type="entry name" value="INNER MEMBRANE AMINO-ACID ABC TRANSPORTER PERMEASE PROTEIN YHDY"/>
    <property type="match status" value="1"/>
</dbReference>
<keyword evidence="6 8" id="KW-1133">Transmembrane helix</keyword>
<dbReference type="InterPro" id="IPR000515">
    <property type="entry name" value="MetI-like"/>
</dbReference>
<keyword evidence="5 8" id="KW-0812">Transmembrane</keyword>
<evidence type="ECO:0000256" key="3">
    <source>
        <dbReference type="ARBA" id="ARBA00022448"/>
    </source>
</evidence>
<feature type="domain" description="ABC transmembrane type-1" evidence="9">
    <location>
        <begin position="168"/>
        <end position="356"/>
    </location>
</feature>
<evidence type="ECO:0000256" key="2">
    <source>
        <dbReference type="ARBA" id="ARBA00010072"/>
    </source>
</evidence>
<evidence type="ECO:0000259" key="9">
    <source>
        <dbReference type="PROSITE" id="PS50928"/>
    </source>
</evidence>
<evidence type="ECO:0000256" key="4">
    <source>
        <dbReference type="ARBA" id="ARBA00022475"/>
    </source>
</evidence>
<feature type="transmembrane region" description="Helical" evidence="8">
    <location>
        <begin position="107"/>
        <end position="125"/>
    </location>
</feature>
<evidence type="ECO:0000313" key="10">
    <source>
        <dbReference type="EMBL" id="WWT31537.1"/>
    </source>
</evidence>